<feature type="domain" description="NAD-dependent epimerase/dehydratase" evidence="1">
    <location>
        <begin position="29"/>
        <end position="196"/>
    </location>
</feature>
<evidence type="ECO:0000259" key="1">
    <source>
        <dbReference type="Pfam" id="PF01370"/>
    </source>
</evidence>
<dbReference type="EMBL" id="FNFL01000002">
    <property type="protein sequence ID" value="SDJ98840.1"/>
    <property type="molecule type" value="Genomic_DNA"/>
</dbReference>
<proteinExistence type="predicted"/>
<dbReference type="InterPro" id="IPR001509">
    <property type="entry name" value="Epimerase_deHydtase"/>
</dbReference>
<evidence type="ECO:0000313" key="2">
    <source>
        <dbReference type="EMBL" id="SDJ98840.1"/>
    </source>
</evidence>
<dbReference type="InterPro" id="IPR036291">
    <property type="entry name" value="NAD(P)-bd_dom_sf"/>
</dbReference>
<dbReference type="Proteomes" id="UP000198694">
    <property type="component" value="Unassembled WGS sequence"/>
</dbReference>
<dbReference type="AlphaFoldDB" id="A0A1G8Y9Y0"/>
<dbReference type="STRING" id="407036.SAMN05216243_1457"/>
<accession>A0A1G8Y9Y0</accession>
<sequence>MKTISDLEKFMTTPSEELIEDLSKLEGDIMILGIGGKMGPSLAKLTKRAIDEGGLNKKVIGVSRFSSGILKKELEDFGIETISADLLNESDLRSLPNVKNVIYMAGNKFGTVGNEHFTWAMNAYLPGRLAEKFSDSRMVAFSTGNVYPFVNVLSSNCSEDTPVNPVGEYAQSCLGRERVLTHFSHKNKTPMLLFRLNYAIDLRYGVLLEIAKQVYDEQSIDLEMGNVNVIWQGDANEYAVRSLLHTEAPPKILNATGPETVSVRWLAEEFAKRFDKDANFYNEENPTALLNNASKAHKLFGYPKVTIQQMIDMTADWLMNDGSTYDKPTHFQERQGAF</sequence>
<protein>
    <submittedName>
        <fullName evidence="2">Nucleoside-diphosphate-sugar epimerase</fullName>
    </submittedName>
</protein>
<name>A0A1G8Y9Y0_9BACI</name>
<organism evidence="2 3">
    <name type="scientific">Sediminibacillus albus</name>
    <dbReference type="NCBI Taxonomy" id="407036"/>
    <lineage>
        <taxon>Bacteria</taxon>
        <taxon>Bacillati</taxon>
        <taxon>Bacillota</taxon>
        <taxon>Bacilli</taxon>
        <taxon>Bacillales</taxon>
        <taxon>Bacillaceae</taxon>
        <taxon>Sediminibacillus</taxon>
    </lineage>
</organism>
<reference evidence="2 3" key="1">
    <citation type="submission" date="2016-10" db="EMBL/GenBank/DDBJ databases">
        <authorList>
            <person name="de Groot N.N."/>
        </authorList>
    </citation>
    <scope>NUCLEOTIDE SEQUENCE [LARGE SCALE GENOMIC DNA]</scope>
    <source>
        <strain evidence="2 3">CGMCC 1.6502</strain>
    </source>
</reference>
<dbReference type="RefSeq" id="WP_093212577.1">
    <property type="nucleotide sequence ID" value="NZ_FNFL01000002.1"/>
</dbReference>
<dbReference type="SUPFAM" id="SSF51735">
    <property type="entry name" value="NAD(P)-binding Rossmann-fold domains"/>
    <property type="match status" value="1"/>
</dbReference>
<dbReference type="Pfam" id="PF01370">
    <property type="entry name" value="Epimerase"/>
    <property type="match status" value="1"/>
</dbReference>
<keyword evidence="3" id="KW-1185">Reference proteome</keyword>
<gene>
    <name evidence="2" type="ORF">SAMN05216243_1457</name>
</gene>
<dbReference type="Gene3D" id="3.40.50.720">
    <property type="entry name" value="NAD(P)-binding Rossmann-like Domain"/>
    <property type="match status" value="1"/>
</dbReference>
<evidence type="ECO:0000313" key="3">
    <source>
        <dbReference type="Proteomes" id="UP000198694"/>
    </source>
</evidence>
<dbReference type="OrthoDB" id="9785845at2"/>